<organism evidence="2">
    <name type="scientific">marine sediment metagenome</name>
    <dbReference type="NCBI Taxonomy" id="412755"/>
    <lineage>
        <taxon>unclassified sequences</taxon>
        <taxon>metagenomes</taxon>
        <taxon>ecological metagenomes</taxon>
    </lineage>
</organism>
<reference evidence="2" key="1">
    <citation type="journal article" date="2014" name="Front. Microbiol.">
        <title>High frequency of phylogenetically diverse reductive dehalogenase-homologous genes in deep subseafloor sedimentary metagenomes.</title>
        <authorList>
            <person name="Kawai M."/>
            <person name="Futagami T."/>
            <person name="Toyoda A."/>
            <person name="Takaki Y."/>
            <person name="Nishi S."/>
            <person name="Hori S."/>
            <person name="Arai W."/>
            <person name="Tsubouchi T."/>
            <person name="Morono Y."/>
            <person name="Uchiyama I."/>
            <person name="Ito T."/>
            <person name="Fujiyama A."/>
            <person name="Inagaki F."/>
            <person name="Takami H."/>
        </authorList>
    </citation>
    <scope>NUCLEOTIDE SEQUENCE</scope>
    <source>
        <strain evidence="2">Expedition CK06-06</strain>
    </source>
</reference>
<feature type="region of interest" description="Disordered" evidence="1">
    <location>
        <begin position="132"/>
        <end position="178"/>
    </location>
</feature>
<gene>
    <name evidence="2" type="ORF">S12H4_14041</name>
</gene>
<name>X1RFH0_9ZZZZ</name>
<proteinExistence type="predicted"/>
<evidence type="ECO:0000313" key="2">
    <source>
        <dbReference type="EMBL" id="GAI79358.1"/>
    </source>
</evidence>
<dbReference type="AlphaFoldDB" id="X1RFH0"/>
<comment type="caution">
    <text evidence="2">The sequence shown here is derived from an EMBL/GenBank/DDBJ whole genome shotgun (WGS) entry which is preliminary data.</text>
</comment>
<protein>
    <submittedName>
        <fullName evidence="2">Uncharacterized protein</fullName>
    </submittedName>
</protein>
<sequence>MWSEGCQGKQWDLRTGTPWIAKETFKDKKIYKSAFYTLTGMGEGKFASYFTMTSDNGSNVVMFATAKALVAAFDLRFAMTVNKLQGKTLTQPFTIHEWDHPYNDAYKKYTSCSRAERKGQYTIMGARLEESPKQALPKAKAKAKPPTLPKLLSHRLPDRFNDGWSDSEDEEMESDDED</sequence>
<accession>X1RFH0</accession>
<dbReference type="EMBL" id="BARW01006684">
    <property type="protein sequence ID" value="GAI79358.1"/>
    <property type="molecule type" value="Genomic_DNA"/>
</dbReference>
<evidence type="ECO:0000256" key="1">
    <source>
        <dbReference type="SAM" id="MobiDB-lite"/>
    </source>
</evidence>
<feature type="compositionally biased region" description="Acidic residues" evidence="1">
    <location>
        <begin position="165"/>
        <end position="178"/>
    </location>
</feature>